<name>A0A444UJB2_ACIRT</name>
<comment type="similarity">
    <text evidence="1">Belongs to the sorting nexin family.</text>
</comment>
<dbReference type="PANTHER" id="PTHR12431">
    <property type="entry name" value="SORTING NEXIN 17 AND 27"/>
    <property type="match status" value="1"/>
</dbReference>
<dbReference type="Gene3D" id="1.20.80.60">
    <property type="match status" value="1"/>
</dbReference>
<dbReference type="PANTHER" id="PTHR12431:SF15">
    <property type="entry name" value="SORTING NEXIN-31"/>
    <property type="match status" value="1"/>
</dbReference>
<evidence type="ECO:0000313" key="6">
    <source>
        <dbReference type="Proteomes" id="UP000289886"/>
    </source>
</evidence>
<evidence type="ECO:0000313" key="5">
    <source>
        <dbReference type="EMBL" id="RXM35270.1"/>
    </source>
</evidence>
<dbReference type="InterPro" id="IPR048763">
    <property type="entry name" value="SNX17-31_FERM_F1"/>
</dbReference>
<dbReference type="Pfam" id="PF21273">
    <property type="entry name" value="SNX17-27-31_F1_FERM"/>
    <property type="match status" value="1"/>
</dbReference>
<dbReference type="AlphaFoldDB" id="A0A444UJB2"/>
<dbReference type="Gene3D" id="2.30.29.30">
    <property type="entry name" value="Pleckstrin-homology domain (PH domain)/Phosphotyrosine-binding domain (PTB)"/>
    <property type="match status" value="1"/>
</dbReference>
<keyword evidence="3" id="KW-0653">Protein transport</keyword>
<dbReference type="InterPro" id="IPR040842">
    <property type="entry name" value="SNX17/31_FERM"/>
</dbReference>
<feature type="domain" description="PX" evidence="4">
    <location>
        <begin position="1"/>
        <end position="133"/>
    </location>
</feature>
<dbReference type="InterPro" id="IPR001683">
    <property type="entry name" value="PX_dom"/>
</dbReference>
<dbReference type="InterPro" id="IPR011993">
    <property type="entry name" value="PH-like_dom_sf"/>
</dbReference>
<dbReference type="GO" id="GO:0032456">
    <property type="term" value="P:endocytic recycling"/>
    <property type="evidence" value="ECO:0007669"/>
    <property type="project" value="TreeGrafter"/>
</dbReference>
<dbReference type="Gene3D" id="3.10.20.90">
    <property type="entry name" value="Phosphatidylinositol 3-kinase Catalytic Subunit, Chain A, domain 1"/>
    <property type="match status" value="1"/>
</dbReference>
<dbReference type="PROSITE" id="PS50195">
    <property type="entry name" value="PX"/>
    <property type="match status" value="1"/>
</dbReference>
<evidence type="ECO:0000256" key="2">
    <source>
        <dbReference type="ARBA" id="ARBA00022448"/>
    </source>
</evidence>
<evidence type="ECO:0000256" key="3">
    <source>
        <dbReference type="ARBA" id="ARBA00022927"/>
    </source>
</evidence>
<keyword evidence="6" id="KW-1185">Reference proteome</keyword>
<reference evidence="5 6" key="1">
    <citation type="submission" date="2019-01" db="EMBL/GenBank/DDBJ databases">
        <title>Draft Genome and Complete Hox-Cluster Characterization of the Sterlet Sturgeon (Acipenser ruthenus).</title>
        <authorList>
            <person name="Wei Q."/>
        </authorList>
    </citation>
    <scope>NUCLEOTIDE SEQUENCE [LARGE SCALE GENOMIC DNA]</scope>
    <source>
        <strain evidence="5">WHYD16114868_AA</strain>
        <tissue evidence="5">Blood</tissue>
    </source>
</reference>
<dbReference type="Gene3D" id="3.30.1520.10">
    <property type="entry name" value="Phox-like domain"/>
    <property type="match status" value="1"/>
</dbReference>
<comment type="caution">
    <text evidence="5">The sequence shown here is derived from an EMBL/GenBank/DDBJ whole genome shotgun (WGS) entry which is preliminary data.</text>
</comment>
<sequence>MHFNIPVIEEQTDKIGGRFVVYHVYLDGLLYCKMKYSDMHKWDEELRRVFGDCLPPFPPNYYLSMTETMEDERRLLLEQYLQKGGSITLLHNFFLFFFIKSITFCSQYILAETFKIPVQNCLLEVLLPDGEKVRADIQSSDPAERVLEIVFCKLQLPRQMLEYFSLFLVEGISGGQYSVLKKLAPFELPYVTLKSMSDEQCMIMIRKSYFDPEIDRIVMENSCGLNLLYLQAISDMEMGCWTPANEQLEKLRSLQKTGRKKEFLEVAQQVKHYGYMQAEACICEHPEPNSPTVVRVGYEEINCCTQLLSNQAEETSFEISKVRCWSVRLLGTSTGNPSEEDDIKLEFSFEYCYGNDTWKWITIHTHQAFLLSTFMHQVEAEHAAKNLDLVDEMEIEMPDVQIKKQSFPTYLKTDKARPALTRIKSTVRGSKEDDVFEGIQEKDL</sequence>
<dbReference type="InterPro" id="IPR048767">
    <property type="entry name" value="SNX17-31_FERM_F2"/>
</dbReference>
<protein>
    <submittedName>
        <fullName evidence="5">Sorting nexin-31</fullName>
    </submittedName>
</protein>
<dbReference type="GO" id="GO:0005769">
    <property type="term" value="C:early endosome"/>
    <property type="evidence" value="ECO:0007669"/>
    <property type="project" value="TreeGrafter"/>
</dbReference>
<organism evidence="5 6">
    <name type="scientific">Acipenser ruthenus</name>
    <name type="common">Sterlet sturgeon</name>
    <dbReference type="NCBI Taxonomy" id="7906"/>
    <lineage>
        <taxon>Eukaryota</taxon>
        <taxon>Metazoa</taxon>
        <taxon>Chordata</taxon>
        <taxon>Craniata</taxon>
        <taxon>Vertebrata</taxon>
        <taxon>Euteleostomi</taxon>
        <taxon>Actinopterygii</taxon>
        <taxon>Chondrostei</taxon>
        <taxon>Acipenseriformes</taxon>
        <taxon>Acipenseridae</taxon>
        <taxon>Acipenser</taxon>
    </lineage>
</organism>
<dbReference type="GO" id="GO:0035091">
    <property type="term" value="F:phosphatidylinositol binding"/>
    <property type="evidence" value="ECO:0007669"/>
    <property type="project" value="InterPro"/>
</dbReference>
<dbReference type="EMBL" id="SCEB01214449">
    <property type="protein sequence ID" value="RXM35270.1"/>
    <property type="molecule type" value="Genomic_DNA"/>
</dbReference>
<dbReference type="Pfam" id="PF00787">
    <property type="entry name" value="PX"/>
    <property type="match status" value="1"/>
</dbReference>
<dbReference type="GO" id="GO:0006886">
    <property type="term" value="P:intracellular protein transport"/>
    <property type="evidence" value="ECO:0007669"/>
    <property type="project" value="TreeGrafter"/>
</dbReference>
<proteinExistence type="inferred from homology"/>
<accession>A0A444UJB2</accession>
<dbReference type="Pfam" id="PF18116">
    <property type="entry name" value="SNX17_FERM_C"/>
    <property type="match status" value="1"/>
</dbReference>
<evidence type="ECO:0000259" key="4">
    <source>
        <dbReference type="PROSITE" id="PS50195"/>
    </source>
</evidence>
<dbReference type="Pfam" id="PF21271">
    <property type="entry name" value="SNX17-31_F2_FERM"/>
    <property type="match status" value="1"/>
</dbReference>
<gene>
    <name evidence="5" type="ORF">EOD39_4198</name>
</gene>
<dbReference type="SUPFAM" id="SSF64268">
    <property type="entry name" value="PX domain"/>
    <property type="match status" value="1"/>
</dbReference>
<keyword evidence="2" id="KW-0813">Transport</keyword>
<evidence type="ECO:0000256" key="1">
    <source>
        <dbReference type="ARBA" id="ARBA00010883"/>
    </source>
</evidence>
<dbReference type="InterPro" id="IPR036871">
    <property type="entry name" value="PX_dom_sf"/>
</dbReference>
<dbReference type="Proteomes" id="UP000289886">
    <property type="component" value="Unassembled WGS sequence"/>
</dbReference>
<dbReference type="FunFam" id="1.20.80.60:FF:000001">
    <property type="entry name" value="Sorting nexin-17 isoform1"/>
    <property type="match status" value="1"/>
</dbReference>